<name>A0A7J6SND0_PEROL</name>
<dbReference type="SUPFAM" id="SSF50630">
    <property type="entry name" value="Acid proteases"/>
    <property type="match status" value="1"/>
</dbReference>
<accession>A0A7J6SND0</accession>
<organism evidence="1 2">
    <name type="scientific">Perkinsus olseni</name>
    <name type="common">Perkinsus atlanticus</name>
    <dbReference type="NCBI Taxonomy" id="32597"/>
    <lineage>
        <taxon>Eukaryota</taxon>
        <taxon>Sar</taxon>
        <taxon>Alveolata</taxon>
        <taxon>Perkinsozoa</taxon>
        <taxon>Perkinsea</taxon>
        <taxon>Perkinsida</taxon>
        <taxon>Perkinsidae</taxon>
        <taxon>Perkinsus</taxon>
    </lineage>
</organism>
<keyword evidence="2" id="KW-1185">Reference proteome</keyword>
<dbReference type="EMBL" id="JABANO010017305">
    <property type="protein sequence ID" value="KAF4733746.1"/>
    <property type="molecule type" value="Genomic_DNA"/>
</dbReference>
<protein>
    <submittedName>
        <fullName evidence="1">Uncharacterized protein</fullName>
    </submittedName>
</protein>
<evidence type="ECO:0000313" key="1">
    <source>
        <dbReference type="EMBL" id="KAF4733746.1"/>
    </source>
</evidence>
<dbReference type="InterPro" id="IPR021109">
    <property type="entry name" value="Peptidase_aspartic_dom_sf"/>
</dbReference>
<proteinExistence type="predicted"/>
<dbReference type="AlphaFoldDB" id="A0A7J6SND0"/>
<evidence type="ECO:0000313" key="2">
    <source>
        <dbReference type="Proteomes" id="UP000553632"/>
    </source>
</evidence>
<comment type="caution">
    <text evidence="1">The sequence shown here is derived from an EMBL/GenBank/DDBJ whole genome shotgun (WGS) entry which is preliminary data.</text>
</comment>
<sequence length="230" mass="24939">MKSNTVKMNFDGHLINFDVDTASHITYLVYGGWYESLYGRGSCKYLISGCYFCPPTDPCDLDTLLAQKVEKLRYADGEVVKFVYRNVTLKVGERDISSLRVALLVGSSCTDDGVQPYALLGLSPPPLNPEAEIETPSFLKQLVKAGEIPHLAFSIHVSKFSVGIGGHMVLGGATGQANCTAIFSLVKPSWAKTAVAIAASAVRVKRPSENYQAMKAIRDCSTQHRVSEGS</sequence>
<gene>
    <name evidence="1" type="ORF">FOZ63_021817</name>
</gene>
<dbReference type="Proteomes" id="UP000553632">
    <property type="component" value="Unassembled WGS sequence"/>
</dbReference>
<dbReference type="Gene3D" id="2.40.70.10">
    <property type="entry name" value="Acid Proteases"/>
    <property type="match status" value="1"/>
</dbReference>
<reference evidence="1 2" key="1">
    <citation type="submission" date="2020-04" db="EMBL/GenBank/DDBJ databases">
        <title>Perkinsus olseni comparative genomics.</title>
        <authorList>
            <person name="Bogema D.R."/>
        </authorList>
    </citation>
    <scope>NUCLEOTIDE SEQUENCE [LARGE SCALE GENOMIC DNA]</scope>
    <source>
        <strain evidence="1 2">ATCC PRA-207</strain>
    </source>
</reference>